<accession>A0A9D9N990</accession>
<sequence>MRINFVTLKYIVALDIYRNFVRAAQSCGVTQPTLSAAIKNMETELDIVIFDRDSHPVKPTRTGEKIIEMARLVLRDVSMIEEFVLAEKGSEAGEVSVGIIPTVAPYVLPGLFREIRDSYPAVKLKVAEMRTSFLIEKLRSAELDMAILATPQKHNGLLEIPLYYERFIAYVSPDDDFYSLGEIPSDMLPSDRLWVLEEGHCFRNQVFGFCHGGRQTHAEYQAGSIGTLVNIVDRNGGYTVIPELHASLLSDVQSKNLRPIVCGRDGTVSGENISGGHPGDKGNCCPVREVSLLIRDDFVRERLLNVIAGCIRRIIPDSMLDTRLKRFAIKI</sequence>
<gene>
    <name evidence="7" type="ORF">IAB93_04270</name>
</gene>
<dbReference type="InterPro" id="IPR036390">
    <property type="entry name" value="WH_DNA-bd_sf"/>
</dbReference>
<dbReference type="InterPro" id="IPR000847">
    <property type="entry name" value="LysR_HTH_N"/>
</dbReference>
<evidence type="ECO:0000313" key="7">
    <source>
        <dbReference type="EMBL" id="MBO8465198.1"/>
    </source>
</evidence>
<proteinExistence type="inferred from homology"/>
<dbReference type="GO" id="GO:0032993">
    <property type="term" value="C:protein-DNA complex"/>
    <property type="evidence" value="ECO:0007669"/>
    <property type="project" value="TreeGrafter"/>
</dbReference>
<evidence type="ECO:0000256" key="1">
    <source>
        <dbReference type="ARBA" id="ARBA00009437"/>
    </source>
</evidence>
<dbReference type="EMBL" id="JADIME010000044">
    <property type="protein sequence ID" value="MBO8465198.1"/>
    <property type="molecule type" value="Genomic_DNA"/>
</dbReference>
<dbReference type="PRINTS" id="PR00039">
    <property type="entry name" value="HTHLYSR"/>
</dbReference>
<dbReference type="Pfam" id="PF03466">
    <property type="entry name" value="LysR_substrate"/>
    <property type="match status" value="1"/>
</dbReference>
<evidence type="ECO:0000256" key="3">
    <source>
        <dbReference type="ARBA" id="ARBA00023125"/>
    </source>
</evidence>
<dbReference type="PROSITE" id="PS50931">
    <property type="entry name" value="HTH_LYSR"/>
    <property type="match status" value="1"/>
</dbReference>
<dbReference type="SUPFAM" id="SSF46785">
    <property type="entry name" value="Winged helix' DNA-binding domain"/>
    <property type="match status" value="1"/>
</dbReference>
<dbReference type="PANTHER" id="PTHR30346">
    <property type="entry name" value="TRANSCRIPTIONAL DUAL REGULATOR HCAR-RELATED"/>
    <property type="match status" value="1"/>
</dbReference>
<evidence type="ECO:0000256" key="4">
    <source>
        <dbReference type="ARBA" id="ARBA00023159"/>
    </source>
</evidence>
<comment type="similarity">
    <text evidence="1">Belongs to the LysR transcriptional regulatory family.</text>
</comment>
<dbReference type="InterPro" id="IPR005119">
    <property type="entry name" value="LysR_subst-bd"/>
</dbReference>
<evidence type="ECO:0000256" key="5">
    <source>
        <dbReference type="ARBA" id="ARBA00023163"/>
    </source>
</evidence>
<name>A0A9D9N990_9BACT</name>
<keyword evidence="2" id="KW-0805">Transcription regulation</keyword>
<dbReference type="Proteomes" id="UP000823597">
    <property type="component" value="Unassembled WGS sequence"/>
</dbReference>
<dbReference type="CDD" id="cd08411">
    <property type="entry name" value="PBP2_OxyR"/>
    <property type="match status" value="1"/>
</dbReference>
<evidence type="ECO:0000313" key="8">
    <source>
        <dbReference type="Proteomes" id="UP000823597"/>
    </source>
</evidence>
<comment type="caution">
    <text evidence="7">The sequence shown here is derived from an EMBL/GenBank/DDBJ whole genome shotgun (WGS) entry which is preliminary data.</text>
</comment>
<reference evidence="7" key="2">
    <citation type="journal article" date="2021" name="PeerJ">
        <title>Extensive microbial diversity within the chicken gut microbiome revealed by metagenomics and culture.</title>
        <authorList>
            <person name="Gilroy R."/>
            <person name="Ravi A."/>
            <person name="Getino M."/>
            <person name="Pursley I."/>
            <person name="Horton D.L."/>
            <person name="Alikhan N.F."/>
            <person name="Baker D."/>
            <person name="Gharbi K."/>
            <person name="Hall N."/>
            <person name="Watson M."/>
            <person name="Adriaenssens E.M."/>
            <person name="Foster-Nyarko E."/>
            <person name="Jarju S."/>
            <person name="Secka A."/>
            <person name="Antonio M."/>
            <person name="Oren A."/>
            <person name="Chaudhuri R.R."/>
            <person name="La Ragione R."/>
            <person name="Hildebrand F."/>
            <person name="Pallen M.J."/>
        </authorList>
    </citation>
    <scope>NUCLEOTIDE SEQUENCE</scope>
    <source>
        <strain evidence="7">10037</strain>
    </source>
</reference>
<dbReference type="Gene3D" id="1.10.10.10">
    <property type="entry name" value="Winged helix-like DNA-binding domain superfamily/Winged helix DNA-binding domain"/>
    <property type="match status" value="1"/>
</dbReference>
<keyword evidence="3" id="KW-0238">DNA-binding</keyword>
<dbReference type="GO" id="GO:0003677">
    <property type="term" value="F:DNA binding"/>
    <property type="evidence" value="ECO:0007669"/>
    <property type="project" value="UniProtKB-KW"/>
</dbReference>
<dbReference type="PANTHER" id="PTHR30346:SF26">
    <property type="entry name" value="HYDROGEN PEROXIDE-INDUCIBLE GENES ACTIVATOR"/>
    <property type="match status" value="1"/>
</dbReference>
<feature type="domain" description="HTH lysR-type" evidence="6">
    <location>
        <begin position="1"/>
        <end position="60"/>
    </location>
</feature>
<dbReference type="GO" id="GO:0003700">
    <property type="term" value="F:DNA-binding transcription factor activity"/>
    <property type="evidence" value="ECO:0007669"/>
    <property type="project" value="InterPro"/>
</dbReference>
<dbReference type="AlphaFoldDB" id="A0A9D9N990"/>
<keyword evidence="5" id="KW-0804">Transcription</keyword>
<dbReference type="Gene3D" id="3.40.190.10">
    <property type="entry name" value="Periplasmic binding protein-like II"/>
    <property type="match status" value="2"/>
</dbReference>
<keyword evidence="4" id="KW-0010">Activator</keyword>
<reference evidence="7" key="1">
    <citation type="submission" date="2020-10" db="EMBL/GenBank/DDBJ databases">
        <authorList>
            <person name="Gilroy R."/>
        </authorList>
    </citation>
    <scope>NUCLEOTIDE SEQUENCE</scope>
    <source>
        <strain evidence="7">10037</strain>
    </source>
</reference>
<dbReference type="SUPFAM" id="SSF53850">
    <property type="entry name" value="Periplasmic binding protein-like II"/>
    <property type="match status" value="1"/>
</dbReference>
<dbReference type="Pfam" id="PF00126">
    <property type="entry name" value="HTH_1"/>
    <property type="match status" value="1"/>
</dbReference>
<evidence type="ECO:0000259" key="6">
    <source>
        <dbReference type="PROSITE" id="PS50931"/>
    </source>
</evidence>
<evidence type="ECO:0000256" key="2">
    <source>
        <dbReference type="ARBA" id="ARBA00023015"/>
    </source>
</evidence>
<organism evidence="7 8">
    <name type="scientific">Candidatus Merdivivens pullistercoris</name>
    <dbReference type="NCBI Taxonomy" id="2840873"/>
    <lineage>
        <taxon>Bacteria</taxon>
        <taxon>Pseudomonadati</taxon>
        <taxon>Bacteroidota</taxon>
        <taxon>Bacteroidia</taxon>
        <taxon>Bacteroidales</taxon>
        <taxon>Muribaculaceae</taxon>
        <taxon>Muribaculaceae incertae sedis</taxon>
        <taxon>Candidatus Merdivivens</taxon>
    </lineage>
</organism>
<protein>
    <submittedName>
        <fullName evidence="7">LysR family transcriptional regulator</fullName>
    </submittedName>
</protein>
<dbReference type="InterPro" id="IPR036388">
    <property type="entry name" value="WH-like_DNA-bd_sf"/>
</dbReference>